<evidence type="ECO:0000313" key="4">
    <source>
        <dbReference type="EMBL" id="KIY63006.1"/>
    </source>
</evidence>
<feature type="chain" id="PRO_5002316588" evidence="3">
    <location>
        <begin position="18"/>
        <end position="244"/>
    </location>
</feature>
<accession>A0A0D7B0F8</accession>
<keyword evidence="5" id="KW-1185">Reference proteome</keyword>
<evidence type="ECO:0000256" key="2">
    <source>
        <dbReference type="ARBA" id="ARBA00022801"/>
    </source>
</evidence>
<name>A0A0D7B0F8_9AGAR</name>
<evidence type="ECO:0000256" key="1">
    <source>
        <dbReference type="ARBA" id="ARBA00008668"/>
    </source>
</evidence>
<dbReference type="PANTHER" id="PTHR43695">
    <property type="entry name" value="PUTATIVE (AFU_ORTHOLOGUE AFUA_2G17250)-RELATED"/>
    <property type="match status" value="1"/>
</dbReference>
<dbReference type="InterPro" id="IPR037459">
    <property type="entry name" value="RhgT-like"/>
</dbReference>
<proteinExistence type="inferred from homology"/>
<dbReference type="InterPro" id="IPR001087">
    <property type="entry name" value="GDSL"/>
</dbReference>
<dbReference type="InterPro" id="IPR036514">
    <property type="entry name" value="SGNH_hydro_sf"/>
</dbReference>
<sequence>MRSFSIVFLSAAAVVQSATVYLAGDSTMAATGANDGWGKYLPNFISLPVVNKAMGGRSARSYTREGRFTEIAGLIKSGDYVVIEFGHNDGGSLSTDNGRSDCNPVNNDYSTTCTTTYNGVKETVLTYEKYIANAAKTFKAKGANVIIASQTPNNLWESGTFGYTPGRFVGYAKDAAAEAGVTFADHGIYVASLYKGKGKDVVNSYYPNDHTHTSPAGAETVARAFVLSVDATDNTLKNFITHRK</sequence>
<dbReference type="STRING" id="1314674.A0A0D7B0F8"/>
<feature type="signal peptide" evidence="3">
    <location>
        <begin position="1"/>
        <end position="17"/>
    </location>
</feature>
<keyword evidence="3" id="KW-0732">Signal</keyword>
<gene>
    <name evidence="4" type="ORF">CYLTODRAFT_360655</name>
</gene>
<dbReference type="PANTHER" id="PTHR43695:SF1">
    <property type="entry name" value="RHAMNOGALACTURONAN ACETYLESTERASE"/>
    <property type="match status" value="1"/>
</dbReference>
<dbReference type="Pfam" id="PF00657">
    <property type="entry name" value="Lipase_GDSL"/>
    <property type="match status" value="1"/>
</dbReference>
<dbReference type="EMBL" id="KN880729">
    <property type="protein sequence ID" value="KIY63006.1"/>
    <property type="molecule type" value="Genomic_DNA"/>
</dbReference>
<keyword evidence="2" id="KW-0378">Hydrolase</keyword>
<dbReference type="GO" id="GO:0016788">
    <property type="term" value="F:hydrolase activity, acting on ester bonds"/>
    <property type="evidence" value="ECO:0007669"/>
    <property type="project" value="InterPro"/>
</dbReference>
<dbReference type="Proteomes" id="UP000054007">
    <property type="component" value="Unassembled WGS sequence"/>
</dbReference>
<protein>
    <submittedName>
        <fullName evidence="4">Carbohydrate esterase family 12 protein</fullName>
    </submittedName>
</protein>
<dbReference type="AlphaFoldDB" id="A0A0D7B0F8"/>
<comment type="similarity">
    <text evidence="1">Belongs to the 'GDSL' lipolytic enzyme family.</text>
</comment>
<evidence type="ECO:0000313" key="5">
    <source>
        <dbReference type="Proteomes" id="UP000054007"/>
    </source>
</evidence>
<reference evidence="4 5" key="1">
    <citation type="journal article" date="2015" name="Fungal Genet. Biol.">
        <title>Evolution of novel wood decay mechanisms in Agaricales revealed by the genome sequences of Fistulina hepatica and Cylindrobasidium torrendii.</title>
        <authorList>
            <person name="Floudas D."/>
            <person name="Held B.W."/>
            <person name="Riley R."/>
            <person name="Nagy L.G."/>
            <person name="Koehler G."/>
            <person name="Ransdell A.S."/>
            <person name="Younus H."/>
            <person name="Chow J."/>
            <person name="Chiniquy J."/>
            <person name="Lipzen A."/>
            <person name="Tritt A."/>
            <person name="Sun H."/>
            <person name="Haridas S."/>
            <person name="LaButti K."/>
            <person name="Ohm R.A."/>
            <person name="Kues U."/>
            <person name="Blanchette R.A."/>
            <person name="Grigoriev I.V."/>
            <person name="Minto R.E."/>
            <person name="Hibbett D.S."/>
        </authorList>
    </citation>
    <scope>NUCLEOTIDE SEQUENCE [LARGE SCALE GENOMIC DNA]</scope>
    <source>
        <strain evidence="4 5">FP15055 ss-10</strain>
    </source>
</reference>
<dbReference type="OrthoDB" id="2141316at2759"/>
<dbReference type="SUPFAM" id="SSF52266">
    <property type="entry name" value="SGNH hydrolase"/>
    <property type="match status" value="1"/>
</dbReference>
<evidence type="ECO:0000256" key="3">
    <source>
        <dbReference type="SAM" id="SignalP"/>
    </source>
</evidence>
<organism evidence="4 5">
    <name type="scientific">Cylindrobasidium torrendii FP15055 ss-10</name>
    <dbReference type="NCBI Taxonomy" id="1314674"/>
    <lineage>
        <taxon>Eukaryota</taxon>
        <taxon>Fungi</taxon>
        <taxon>Dikarya</taxon>
        <taxon>Basidiomycota</taxon>
        <taxon>Agaricomycotina</taxon>
        <taxon>Agaricomycetes</taxon>
        <taxon>Agaricomycetidae</taxon>
        <taxon>Agaricales</taxon>
        <taxon>Marasmiineae</taxon>
        <taxon>Physalacriaceae</taxon>
        <taxon>Cylindrobasidium</taxon>
    </lineage>
</organism>
<dbReference type="Gene3D" id="3.40.50.1110">
    <property type="entry name" value="SGNH hydrolase"/>
    <property type="match status" value="1"/>
</dbReference>